<dbReference type="Pfam" id="PF02826">
    <property type="entry name" value="2-Hacid_dh_C"/>
    <property type="match status" value="1"/>
</dbReference>
<dbReference type="InterPro" id="IPR006139">
    <property type="entry name" value="D-isomer_2_OHA_DH_cat_dom"/>
</dbReference>
<dbReference type="Pfam" id="PF00389">
    <property type="entry name" value="2-Hacid_dh"/>
    <property type="match status" value="1"/>
</dbReference>
<protein>
    <submittedName>
        <fullName evidence="7">Lactate dehydrogenase-like 2-hydroxyacid dehydrogenase</fullName>
    </submittedName>
</protein>
<dbReference type="GO" id="GO:0030267">
    <property type="term" value="F:glyoxylate reductase (NADPH) activity"/>
    <property type="evidence" value="ECO:0007669"/>
    <property type="project" value="TreeGrafter"/>
</dbReference>
<keyword evidence="3" id="KW-0520">NAD</keyword>
<gene>
    <name evidence="7" type="ORF">HNP32_000964</name>
</gene>
<dbReference type="RefSeq" id="WP_184267702.1">
    <property type="nucleotide sequence ID" value="NZ_JACHKY010000002.1"/>
</dbReference>
<keyword evidence="1" id="KW-0521">NADP</keyword>
<evidence type="ECO:0000256" key="1">
    <source>
        <dbReference type="ARBA" id="ARBA00022857"/>
    </source>
</evidence>
<comment type="caution">
    <text evidence="7">The sequence shown here is derived from an EMBL/GenBank/DDBJ whole genome shotgun (WGS) entry which is preliminary data.</text>
</comment>
<dbReference type="SUPFAM" id="SSF52283">
    <property type="entry name" value="Formate/glycerate dehydrogenase catalytic domain-like"/>
    <property type="match status" value="1"/>
</dbReference>
<evidence type="ECO:0000313" key="8">
    <source>
        <dbReference type="Proteomes" id="UP000539957"/>
    </source>
</evidence>
<dbReference type="InterPro" id="IPR006140">
    <property type="entry name" value="D-isomer_DH_NAD-bd"/>
</dbReference>
<dbReference type="SUPFAM" id="SSF51735">
    <property type="entry name" value="NAD(P)-binding Rossmann-fold domains"/>
    <property type="match status" value="1"/>
</dbReference>
<feature type="domain" description="D-isomer specific 2-hydroxyacid dehydrogenase catalytic" evidence="5">
    <location>
        <begin position="36"/>
        <end position="307"/>
    </location>
</feature>
<evidence type="ECO:0000256" key="3">
    <source>
        <dbReference type="ARBA" id="ARBA00023027"/>
    </source>
</evidence>
<keyword evidence="2 4" id="KW-0560">Oxidoreductase</keyword>
<dbReference type="AlphaFoldDB" id="A0A7W7N2E2"/>
<dbReference type="InterPro" id="IPR050223">
    <property type="entry name" value="D-isomer_2-hydroxyacid_DH"/>
</dbReference>
<dbReference type="PANTHER" id="PTHR10996">
    <property type="entry name" value="2-HYDROXYACID DEHYDROGENASE-RELATED"/>
    <property type="match status" value="1"/>
</dbReference>
<dbReference type="Gene3D" id="3.40.50.720">
    <property type="entry name" value="NAD(P)-binding Rossmann-like Domain"/>
    <property type="match status" value="2"/>
</dbReference>
<feature type="domain" description="D-isomer specific 2-hydroxyacid dehydrogenase NAD-binding" evidence="6">
    <location>
        <begin position="105"/>
        <end position="276"/>
    </location>
</feature>
<reference evidence="7 8" key="1">
    <citation type="submission" date="2020-08" db="EMBL/GenBank/DDBJ databases">
        <title>Functional genomics of gut bacteria from endangered species of beetles.</title>
        <authorList>
            <person name="Carlos-Shanley C."/>
        </authorList>
    </citation>
    <scope>NUCLEOTIDE SEQUENCE [LARGE SCALE GENOMIC DNA]</scope>
    <source>
        <strain evidence="7 8">S00123</strain>
    </source>
</reference>
<dbReference type="EMBL" id="JACHKY010000002">
    <property type="protein sequence ID" value="MBB4797240.1"/>
    <property type="molecule type" value="Genomic_DNA"/>
</dbReference>
<dbReference type="GO" id="GO:0016618">
    <property type="term" value="F:hydroxypyruvate reductase [NAD(P)H] activity"/>
    <property type="evidence" value="ECO:0007669"/>
    <property type="project" value="TreeGrafter"/>
</dbReference>
<keyword evidence="8" id="KW-1185">Reference proteome</keyword>
<dbReference type="FunFam" id="3.40.50.720:FF:000213">
    <property type="entry name" value="Putative 2-hydroxyacid dehydrogenase"/>
    <property type="match status" value="1"/>
</dbReference>
<evidence type="ECO:0000259" key="6">
    <source>
        <dbReference type="Pfam" id="PF02826"/>
    </source>
</evidence>
<evidence type="ECO:0000256" key="2">
    <source>
        <dbReference type="ARBA" id="ARBA00023002"/>
    </source>
</evidence>
<dbReference type="GO" id="GO:0051287">
    <property type="term" value="F:NAD binding"/>
    <property type="evidence" value="ECO:0007669"/>
    <property type="project" value="InterPro"/>
</dbReference>
<evidence type="ECO:0000313" key="7">
    <source>
        <dbReference type="EMBL" id="MBB4797240.1"/>
    </source>
</evidence>
<evidence type="ECO:0000259" key="5">
    <source>
        <dbReference type="Pfam" id="PF00389"/>
    </source>
</evidence>
<dbReference type="PANTHER" id="PTHR10996:SF178">
    <property type="entry name" value="2-HYDROXYACID DEHYDROGENASE YGL185C-RELATED"/>
    <property type="match status" value="1"/>
</dbReference>
<dbReference type="GO" id="GO:0005829">
    <property type="term" value="C:cytosol"/>
    <property type="evidence" value="ECO:0007669"/>
    <property type="project" value="TreeGrafter"/>
</dbReference>
<dbReference type="CDD" id="cd12156">
    <property type="entry name" value="HPPR"/>
    <property type="match status" value="1"/>
</dbReference>
<evidence type="ECO:0000256" key="4">
    <source>
        <dbReference type="RuleBase" id="RU003719"/>
    </source>
</evidence>
<comment type="similarity">
    <text evidence="4">Belongs to the D-isomer specific 2-hydroxyacid dehydrogenase family.</text>
</comment>
<dbReference type="InterPro" id="IPR036291">
    <property type="entry name" value="NAD(P)-bd_dom_sf"/>
</dbReference>
<accession>A0A7W7N2E2</accession>
<organism evidence="7 8">
    <name type="scientific">Brevundimonas bullata</name>
    <dbReference type="NCBI Taxonomy" id="13160"/>
    <lineage>
        <taxon>Bacteria</taxon>
        <taxon>Pseudomonadati</taxon>
        <taxon>Pseudomonadota</taxon>
        <taxon>Alphaproteobacteria</taxon>
        <taxon>Caulobacterales</taxon>
        <taxon>Caulobacteraceae</taxon>
        <taxon>Brevundimonas</taxon>
    </lineage>
</organism>
<name>A0A7W7N2E2_9CAUL</name>
<dbReference type="Proteomes" id="UP000539957">
    <property type="component" value="Unassembled WGS sequence"/>
</dbReference>
<sequence>MTQRPAILIMQRHLGPLSAFLEGAYDVYRFWEGPPIEAAHDVRVLVVAGEFELDKDLIERLPNLSLIACFTSGYDGIDVEWCRARGLPVTHAPAINHEDVADHALGLILAARRQIAEGDRQVRAGGWTPASKTITPSLGGQTIGIVGLGAIGEAIARRAEVMRMNVQWWAPRAKEAAWPRADSLIDLARASDVLVVACRADETNRGLISAEVIEALGPSGLLVNVARGQLVDEDAVIAALRDGRLGGAALDVFETEPTDAARWATVPNTVLTPHTAGATTEAVQGMLMLLLQNLTAHFAGEPLKTPVTT</sequence>
<proteinExistence type="inferred from homology"/>